<dbReference type="Gene3D" id="3.90.70.10">
    <property type="entry name" value="Cysteine proteinases"/>
    <property type="match status" value="1"/>
</dbReference>
<name>A0ABY4S1B4_AQUTE</name>
<feature type="region of interest" description="Disordered" evidence="1">
    <location>
        <begin position="1"/>
        <end position="33"/>
    </location>
</feature>
<evidence type="ECO:0000313" key="3">
    <source>
        <dbReference type="EMBL" id="URI06877.1"/>
    </source>
</evidence>
<dbReference type="EMBL" id="CP097635">
    <property type="protein sequence ID" value="URI06877.1"/>
    <property type="molecule type" value="Genomic_DNA"/>
</dbReference>
<keyword evidence="4" id="KW-1185">Reference proteome</keyword>
<accession>A0ABY4S1B4</accession>
<organism evidence="3 4">
    <name type="scientific">Aquincola tertiaricarbonis</name>
    <dbReference type="NCBI Taxonomy" id="391953"/>
    <lineage>
        <taxon>Bacteria</taxon>
        <taxon>Pseudomonadati</taxon>
        <taxon>Pseudomonadota</taxon>
        <taxon>Betaproteobacteria</taxon>
        <taxon>Burkholderiales</taxon>
        <taxon>Sphaerotilaceae</taxon>
        <taxon>Aquincola</taxon>
    </lineage>
</organism>
<dbReference type="Pfam" id="PF00112">
    <property type="entry name" value="Peptidase_C1"/>
    <property type="match status" value="1"/>
</dbReference>
<evidence type="ECO:0000313" key="4">
    <source>
        <dbReference type="Proteomes" id="UP001056201"/>
    </source>
</evidence>
<dbReference type="SUPFAM" id="SSF53474">
    <property type="entry name" value="alpha/beta-Hydrolases"/>
    <property type="match status" value="1"/>
</dbReference>
<gene>
    <name evidence="3" type="ORF">MW290_13360</name>
</gene>
<dbReference type="InterPro" id="IPR000668">
    <property type="entry name" value="Peptidase_C1A_C"/>
</dbReference>
<dbReference type="Proteomes" id="UP001056201">
    <property type="component" value="Chromosome 1"/>
</dbReference>
<dbReference type="CDD" id="cd02619">
    <property type="entry name" value="Peptidase_C1"/>
    <property type="match status" value="1"/>
</dbReference>
<proteinExistence type="predicted"/>
<dbReference type="InterPro" id="IPR029058">
    <property type="entry name" value="AB_hydrolase_fold"/>
</dbReference>
<dbReference type="SUPFAM" id="SSF54001">
    <property type="entry name" value="Cysteine proteinases"/>
    <property type="match status" value="1"/>
</dbReference>
<feature type="domain" description="Peptidase C1A papain C-terminal" evidence="2">
    <location>
        <begin position="233"/>
        <end position="267"/>
    </location>
</feature>
<reference evidence="3" key="1">
    <citation type="submission" date="2022-05" db="EMBL/GenBank/DDBJ databases">
        <title>An RpoN-dependent PEP-CTERM gene is involved in floc formation of an Aquincola tertiaricarbonis strain.</title>
        <authorList>
            <person name="Qiu D."/>
            <person name="Xia M."/>
        </authorList>
    </citation>
    <scope>NUCLEOTIDE SEQUENCE</scope>
    <source>
        <strain evidence="3">RN12</strain>
    </source>
</reference>
<evidence type="ECO:0000256" key="1">
    <source>
        <dbReference type="SAM" id="MobiDB-lite"/>
    </source>
</evidence>
<feature type="compositionally biased region" description="Basic residues" evidence="1">
    <location>
        <begin position="15"/>
        <end position="25"/>
    </location>
</feature>
<protein>
    <submittedName>
        <fullName evidence="3">C1 family peptidase</fullName>
    </submittedName>
</protein>
<evidence type="ECO:0000259" key="2">
    <source>
        <dbReference type="Pfam" id="PF00112"/>
    </source>
</evidence>
<sequence length="644" mass="71396">MVTKKKADVTAKPAAKSRAKPRAKPKPPAWKRAARPDAIDFRDRLFTPAISMCPAPTLFPKVALPIKNQGETNACTGFALSAVAEYALRASKRELEPLISPYMLYSMARRYDEFPGSVADEGSSLRGALKGWFKHGACAFDLFPALEMPPAAPTIDQDWWYDAVRRPLGAYYRITPTQITDMHAALNEAGILYVSCGCHAGWDQGMQLPTMAERPSSFDEVWTIPVEPGWAAHAGHAFVIVGYNEHGFLIQNSWGPEWGSHGYAILTYDDWLKNAMDCWVVQLGVVTQDHRELARTATLRTDARGKVALAQSEVLRNRELSPFIINMGNNGALSTSGVFRTTPDDVRAIADIQLERARQAWGLQNDVIDVCLYAHGGLVSEQAAADIAAQWIPMLYDRRIFPVFLMWETGFVETLKAMLAEAIGGAPKVAGGLERWWNQRLERLLARPGTAVWGEMKENANLMSLYREGVPDDQQAGAVLLWQHFSKAVTNKRVRMHFVGHSAGAIAGTYLIQRLAEQGMGFESVSFMAPAVRLDTFTERLLPLLQSGQVKRYQQFSLTDRAEEDDPTCGPYRRSLLYLVRESFEGGSTTPILGMERDVREPAKGWPNTTLLLAPGSASAASHHGAFDDDALTQQRVLKFIQGR</sequence>
<dbReference type="InterPro" id="IPR038765">
    <property type="entry name" value="Papain-like_cys_pep_sf"/>
</dbReference>
<dbReference type="RefSeq" id="WP_250195142.1">
    <property type="nucleotide sequence ID" value="NZ_CP097635.1"/>
</dbReference>